<evidence type="ECO:0000256" key="13">
    <source>
        <dbReference type="RuleBase" id="RU003555"/>
    </source>
</evidence>
<dbReference type="GO" id="GO:0008270">
    <property type="term" value="F:zinc ion binding"/>
    <property type="evidence" value="ECO:0007669"/>
    <property type="project" value="UniProtKB-KW"/>
</dbReference>
<evidence type="ECO:0000259" key="15">
    <source>
        <dbReference type="PROSITE" id="PS50162"/>
    </source>
</evidence>
<accession>Q3A0V8</accession>
<protein>
    <recommendedName>
        <fullName evidence="11 12">DNA repair protein RadA</fullName>
    </recommendedName>
</protein>
<evidence type="ECO:0000256" key="12">
    <source>
        <dbReference type="NCBIfam" id="TIGR00416"/>
    </source>
</evidence>
<keyword evidence="6 13" id="KW-0862">Zinc</keyword>
<keyword evidence="3 11" id="KW-0227">DNA damage</keyword>
<comment type="function">
    <text evidence="11">Plays a role in repairing double-strand DNA breaks, probably involving stabilizing or processing branched DNA or blocked replication forks.</text>
</comment>
<dbReference type="InterPro" id="IPR004504">
    <property type="entry name" value="DNA_repair_RadA"/>
</dbReference>
<dbReference type="Gene3D" id="3.30.230.10">
    <property type="match status" value="1"/>
</dbReference>
<dbReference type="Gene3D" id="3.40.50.300">
    <property type="entry name" value="P-loop containing nucleotide triphosphate hydrolases"/>
    <property type="match status" value="1"/>
</dbReference>
<gene>
    <name evidence="11 16" type="primary">radA</name>
    <name evidence="16" type="ordered locus">Pcar_2764</name>
</gene>
<dbReference type="SUPFAM" id="SSF52540">
    <property type="entry name" value="P-loop containing nucleoside triphosphate hydrolases"/>
    <property type="match status" value="1"/>
</dbReference>
<evidence type="ECO:0000256" key="8">
    <source>
        <dbReference type="ARBA" id="ARBA00023016"/>
    </source>
</evidence>
<dbReference type="CDD" id="cd01121">
    <property type="entry name" value="RadA_SMS_N"/>
    <property type="match status" value="1"/>
</dbReference>
<keyword evidence="17" id="KW-1185">Reference proteome</keyword>
<comment type="similarity">
    <text evidence="11 13">Belongs to the RecA family. RadA subfamily.</text>
</comment>
<evidence type="ECO:0000313" key="16">
    <source>
        <dbReference type="EMBL" id="ABA89999.1"/>
    </source>
</evidence>
<dbReference type="InterPro" id="IPR027417">
    <property type="entry name" value="P-loop_NTPase"/>
</dbReference>
<keyword evidence="1 11" id="KW-0479">Metal-binding</keyword>
<dbReference type="GO" id="GO:0005829">
    <property type="term" value="C:cytosol"/>
    <property type="evidence" value="ECO:0007669"/>
    <property type="project" value="TreeGrafter"/>
</dbReference>
<dbReference type="PROSITE" id="PS50162">
    <property type="entry name" value="RECA_2"/>
    <property type="match status" value="1"/>
</dbReference>
<feature type="short sequence motif" description="RadA KNRFG motif" evidence="11">
    <location>
        <begin position="258"/>
        <end position="262"/>
    </location>
</feature>
<dbReference type="EMBL" id="CP000142">
    <property type="protein sequence ID" value="ABA89999.1"/>
    <property type="molecule type" value="Genomic_DNA"/>
</dbReference>
<evidence type="ECO:0000256" key="9">
    <source>
        <dbReference type="ARBA" id="ARBA00023125"/>
    </source>
</evidence>
<dbReference type="GO" id="GO:0016787">
    <property type="term" value="F:hydrolase activity"/>
    <property type="evidence" value="ECO:0007669"/>
    <property type="project" value="UniProtKB-KW"/>
</dbReference>
<comment type="domain">
    <text evidence="11">The middle region has homology to RecA with ATPase motifs including the RadA KNRFG motif, while the C-terminus is homologous to Lon protease.</text>
</comment>
<feature type="binding site" evidence="11">
    <location>
        <begin position="102"/>
        <end position="109"/>
    </location>
    <ligand>
        <name>ATP</name>
        <dbReference type="ChEBI" id="CHEBI:30616"/>
    </ligand>
</feature>
<feature type="domain" description="RecA family profile 1" evidence="15">
    <location>
        <begin position="73"/>
        <end position="221"/>
    </location>
</feature>
<dbReference type="GO" id="GO:0000725">
    <property type="term" value="P:recombinational repair"/>
    <property type="evidence" value="ECO:0007669"/>
    <property type="project" value="UniProtKB-UniRule"/>
</dbReference>
<dbReference type="Pfam" id="PF18073">
    <property type="entry name" value="Zn_ribbon_LapB"/>
    <property type="match status" value="1"/>
</dbReference>
<evidence type="ECO:0000256" key="4">
    <source>
        <dbReference type="ARBA" id="ARBA00022771"/>
    </source>
</evidence>
<dbReference type="KEGG" id="pca:Pcar_2764"/>
<evidence type="ECO:0000256" key="7">
    <source>
        <dbReference type="ARBA" id="ARBA00022840"/>
    </source>
</evidence>
<evidence type="ECO:0000313" key="17">
    <source>
        <dbReference type="Proteomes" id="UP000002534"/>
    </source>
</evidence>
<dbReference type="HOGENOM" id="CLU_018264_0_1_7"/>
<proteinExistence type="inferred from homology"/>
<reference evidence="17" key="1">
    <citation type="submission" date="2005-10" db="EMBL/GenBank/DDBJ databases">
        <title>Complete sequence of Pelobacter carbinolicus DSM 2380.</title>
        <authorList>
            <person name="Copeland A."/>
            <person name="Lucas S."/>
            <person name="Lapidus A."/>
            <person name="Barry K."/>
            <person name="Detter J.C."/>
            <person name="Glavina T."/>
            <person name="Hammon N."/>
            <person name="Israni S."/>
            <person name="Pitluck S."/>
            <person name="Chertkov O."/>
            <person name="Schmutz J."/>
            <person name="Larimer F."/>
            <person name="Land M."/>
            <person name="Kyrpides N."/>
            <person name="Ivanova N."/>
            <person name="Richardson P."/>
        </authorList>
    </citation>
    <scope>NUCLEOTIDE SEQUENCE [LARGE SCALE GENOMIC DNA]</scope>
    <source>
        <strain evidence="17">DSM 2380 / NBRC 103641 / GraBd1</strain>
    </source>
</reference>
<keyword evidence="9 11" id="KW-0238">DNA-binding</keyword>
<dbReference type="InterPro" id="IPR014721">
    <property type="entry name" value="Ribsml_uS5_D2-typ_fold_subgr"/>
</dbReference>
<dbReference type="NCBIfam" id="TIGR00416">
    <property type="entry name" value="sms"/>
    <property type="match status" value="1"/>
</dbReference>
<feature type="region of interest" description="Disordered" evidence="14">
    <location>
        <begin position="46"/>
        <end position="69"/>
    </location>
</feature>
<organism evidence="16 17">
    <name type="scientific">Syntrophotalea carbinolica (strain DSM 2380 / NBRC 103641 / GraBd1)</name>
    <name type="common">Pelobacter carbinolicus</name>
    <dbReference type="NCBI Taxonomy" id="338963"/>
    <lineage>
        <taxon>Bacteria</taxon>
        <taxon>Pseudomonadati</taxon>
        <taxon>Thermodesulfobacteriota</taxon>
        <taxon>Desulfuromonadia</taxon>
        <taxon>Desulfuromonadales</taxon>
        <taxon>Syntrophotaleaceae</taxon>
        <taxon>Syntrophotalea</taxon>
    </lineage>
</organism>
<keyword evidence="7 11" id="KW-0067">ATP-binding</keyword>
<evidence type="ECO:0000256" key="6">
    <source>
        <dbReference type="ARBA" id="ARBA00022833"/>
    </source>
</evidence>
<evidence type="ECO:0000256" key="10">
    <source>
        <dbReference type="ARBA" id="ARBA00023204"/>
    </source>
</evidence>
<feature type="region of interest" description="Lon-protease-like" evidence="11">
    <location>
        <begin position="357"/>
        <end position="460"/>
    </location>
</feature>
<dbReference type="InterPro" id="IPR041166">
    <property type="entry name" value="Rubredoxin_2"/>
</dbReference>
<evidence type="ECO:0000256" key="14">
    <source>
        <dbReference type="SAM" id="MobiDB-lite"/>
    </source>
</evidence>
<comment type="function">
    <text evidence="13">DNA-dependent ATPase involved in processing of recombination intermediates, plays a role in repairing DNA breaks. Stimulates the branch migration of RecA-mediated strand transfer reactions, allowing the 3' invading strand to extend heteroduplex DNA faster. Binds ssDNA in the presence of ADP but not other nucleotides, has ATPase activity that is stimulated by ssDNA and various branched DNA structures, but inhibited by SSB. Does not have RecA's homology-searching function.</text>
</comment>
<evidence type="ECO:0000256" key="5">
    <source>
        <dbReference type="ARBA" id="ARBA00022801"/>
    </source>
</evidence>
<keyword evidence="8 11" id="KW-0346">Stress response</keyword>
<dbReference type="SUPFAM" id="SSF54211">
    <property type="entry name" value="Ribosomal protein S5 domain 2-like"/>
    <property type="match status" value="1"/>
</dbReference>
<evidence type="ECO:0000256" key="11">
    <source>
        <dbReference type="HAMAP-Rule" id="MF_01498"/>
    </source>
</evidence>
<dbReference type="InterPro" id="IPR020588">
    <property type="entry name" value="RecA_ATP-bd"/>
</dbReference>
<dbReference type="InterPro" id="IPR020568">
    <property type="entry name" value="Ribosomal_Su5_D2-typ_SF"/>
</dbReference>
<dbReference type="SMART" id="SM00382">
    <property type="entry name" value="AAA"/>
    <property type="match status" value="1"/>
</dbReference>
<dbReference type="Proteomes" id="UP000002534">
    <property type="component" value="Chromosome"/>
</dbReference>
<dbReference type="HAMAP" id="MF_01498">
    <property type="entry name" value="RadA_bact"/>
    <property type="match status" value="1"/>
</dbReference>
<reference evidence="16 17" key="2">
    <citation type="journal article" date="2012" name="BMC Genomics">
        <title>The genome of Pelobacter carbinolicus reveals surprising metabolic capabilities and physiological features.</title>
        <authorList>
            <person name="Aklujkar M."/>
            <person name="Haveman S.A."/>
            <person name="Didonato R.Jr."/>
            <person name="Chertkov O."/>
            <person name="Han C.S."/>
            <person name="Land M.L."/>
            <person name="Brown P."/>
            <person name="Lovley D.R."/>
        </authorList>
    </citation>
    <scope>NUCLEOTIDE SEQUENCE [LARGE SCALE GENOMIC DNA]</scope>
    <source>
        <strain evidence="17">DSM 2380 / NBRC 103641 / GraBd1</strain>
    </source>
</reference>
<dbReference type="PRINTS" id="PR01874">
    <property type="entry name" value="DNAREPAIRADA"/>
</dbReference>
<keyword evidence="2 11" id="KW-0547">Nucleotide-binding</keyword>
<dbReference type="Pfam" id="PF13481">
    <property type="entry name" value="AAA_25"/>
    <property type="match status" value="1"/>
</dbReference>
<dbReference type="PANTHER" id="PTHR32472">
    <property type="entry name" value="DNA REPAIR PROTEIN RADA"/>
    <property type="match status" value="1"/>
</dbReference>
<dbReference type="PANTHER" id="PTHR32472:SF10">
    <property type="entry name" value="DNA REPAIR PROTEIN RADA-LIKE PROTEIN"/>
    <property type="match status" value="1"/>
</dbReference>
<dbReference type="GO" id="GO:0140664">
    <property type="term" value="F:ATP-dependent DNA damage sensor activity"/>
    <property type="evidence" value="ECO:0007669"/>
    <property type="project" value="InterPro"/>
</dbReference>
<evidence type="ECO:0000256" key="3">
    <source>
        <dbReference type="ARBA" id="ARBA00022763"/>
    </source>
</evidence>
<evidence type="ECO:0000256" key="1">
    <source>
        <dbReference type="ARBA" id="ARBA00022723"/>
    </source>
</evidence>
<dbReference type="STRING" id="338963.Pcar_2764"/>
<dbReference type="AlphaFoldDB" id="Q3A0V8"/>
<dbReference type="FunFam" id="3.40.50.300:FF:000050">
    <property type="entry name" value="DNA repair protein RadA"/>
    <property type="match status" value="1"/>
</dbReference>
<sequence length="460" mass="49386">MAPKSGERRLKAKTFYICQQCGYQSLKWLGKCPDCGQWDVMVEERREPPTASRRGGAPQTTAPQRLSDVATTEEERCLCGLSELDRVLGGGVVPGSLVLIGGDPGIGKSTLLLQAVGSLASIGPVLYVTAEESARQVKMRGERLRVNAKDLFLVPETSLETILERVRELKPRFLVVDSIQTIFTGDLESAPGSVSQVRECAGRLMHLAKGQGVSTFITGHVTKDGAIAGPRMLEHMVDTVLYFEGDAGHPYRILRAVKNRFGSTNEIGVFEMKEGGLAEVPNPSELFLAERPEGAPGSVVVPTLEGSRPILVELQALVSVSTFGQPRRTAIGIDPNRVALLVAVLEKKVGLSMLSQDIFFNVAGGVRLSEPGADLGVIAALASSHLNRPVPGKLMLFGEVGLAGEVRAVSRPELRVREAARLGFDRCYLPAGCLKAVEAPPGMELRGVRSVEEALDEVFA</sequence>
<dbReference type="eggNOG" id="COG1066">
    <property type="taxonomic scope" value="Bacteria"/>
</dbReference>
<keyword evidence="5" id="KW-0378">Hydrolase</keyword>
<dbReference type="MEROPS" id="S16.A04"/>
<keyword evidence="4 13" id="KW-0863">Zinc-finger</keyword>
<keyword evidence="10 11" id="KW-0234">DNA repair</keyword>
<dbReference type="InterPro" id="IPR003593">
    <property type="entry name" value="AAA+_ATPase"/>
</dbReference>
<dbReference type="GO" id="GO:0003684">
    <property type="term" value="F:damaged DNA binding"/>
    <property type="evidence" value="ECO:0007669"/>
    <property type="project" value="InterPro"/>
</dbReference>
<name>Q3A0V8_SYNC1</name>
<evidence type="ECO:0000256" key="2">
    <source>
        <dbReference type="ARBA" id="ARBA00022741"/>
    </source>
</evidence>
<dbReference type="GO" id="GO:0005524">
    <property type="term" value="F:ATP binding"/>
    <property type="evidence" value="ECO:0007669"/>
    <property type="project" value="UniProtKB-UniRule"/>
</dbReference>